<name>A0ABP8KGZ2_9BACT</name>
<gene>
    <name evidence="1" type="ORF">GCM10023187_24970</name>
</gene>
<comment type="caution">
    <text evidence="1">The sequence shown here is derived from an EMBL/GenBank/DDBJ whole genome shotgun (WGS) entry which is preliminary data.</text>
</comment>
<accession>A0ABP8KGZ2</accession>
<dbReference type="EMBL" id="BAABHB010000004">
    <property type="protein sequence ID" value="GAA4405995.1"/>
    <property type="molecule type" value="Genomic_DNA"/>
</dbReference>
<evidence type="ECO:0000313" key="1">
    <source>
        <dbReference type="EMBL" id="GAA4405995.1"/>
    </source>
</evidence>
<sequence>MNTSTDKNRPSTVRYIYVGPPLTLKFGGTYPTISFGNQTNESKAVTNCAAFNQKVTKTAKPTQNDKCIANFSFGNESILKLDSLKWVMVT</sequence>
<dbReference type="Proteomes" id="UP001500936">
    <property type="component" value="Unassembled WGS sequence"/>
</dbReference>
<keyword evidence="2" id="KW-1185">Reference proteome</keyword>
<proteinExistence type="predicted"/>
<organism evidence="1 2">
    <name type="scientific">Nibrella viscosa</name>
    <dbReference type="NCBI Taxonomy" id="1084524"/>
    <lineage>
        <taxon>Bacteria</taxon>
        <taxon>Pseudomonadati</taxon>
        <taxon>Bacteroidota</taxon>
        <taxon>Cytophagia</taxon>
        <taxon>Cytophagales</taxon>
        <taxon>Spirosomataceae</taxon>
        <taxon>Nibrella</taxon>
    </lineage>
</organism>
<protein>
    <submittedName>
        <fullName evidence="1">Uncharacterized protein</fullName>
    </submittedName>
</protein>
<reference evidence="2" key="1">
    <citation type="journal article" date="2019" name="Int. J. Syst. Evol. Microbiol.">
        <title>The Global Catalogue of Microorganisms (GCM) 10K type strain sequencing project: providing services to taxonomists for standard genome sequencing and annotation.</title>
        <authorList>
            <consortium name="The Broad Institute Genomics Platform"/>
            <consortium name="The Broad Institute Genome Sequencing Center for Infectious Disease"/>
            <person name="Wu L."/>
            <person name="Ma J."/>
        </authorList>
    </citation>
    <scope>NUCLEOTIDE SEQUENCE [LARGE SCALE GENOMIC DNA]</scope>
    <source>
        <strain evidence="2">JCM 17925</strain>
    </source>
</reference>
<evidence type="ECO:0000313" key="2">
    <source>
        <dbReference type="Proteomes" id="UP001500936"/>
    </source>
</evidence>